<evidence type="ECO:0000313" key="2">
    <source>
        <dbReference type="Proteomes" id="UP000299102"/>
    </source>
</evidence>
<name>A0A4C1TQJ8_EUMVA</name>
<sequence length="96" mass="10941">MREFACEILDYYDYLIILLVARIIPRARILMCAHVCVRACVSACVRACECKRVNRSSCLNFDSGLDLDRDSAFEPIATKLSQTNRHSYTEITHALP</sequence>
<dbReference type="Proteomes" id="UP000299102">
    <property type="component" value="Unassembled WGS sequence"/>
</dbReference>
<protein>
    <submittedName>
        <fullName evidence="1">Uncharacterized protein</fullName>
    </submittedName>
</protein>
<evidence type="ECO:0000313" key="1">
    <source>
        <dbReference type="EMBL" id="GBP16250.1"/>
    </source>
</evidence>
<accession>A0A4C1TQJ8</accession>
<gene>
    <name evidence="1" type="ORF">EVAR_93619_1</name>
</gene>
<keyword evidence="2" id="KW-1185">Reference proteome</keyword>
<dbReference type="EMBL" id="BGZK01000078">
    <property type="protein sequence ID" value="GBP16250.1"/>
    <property type="molecule type" value="Genomic_DNA"/>
</dbReference>
<proteinExistence type="predicted"/>
<dbReference type="AlphaFoldDB" id="A0A4C1TQJ8"/>
<organism evidence="1 2">
    <name type="scientific">Eumeta variegata</name>
    <name type="common">Bagworm moth</name>
    <name type="synonym">Eumeta japonica</name>
    <dbReference type="NCBI Taxonomy" id="151549"/>
    <lineage>
        <taxon>Eukaryota</taxon>
        <taxon>Metazoa</taxon>
        <taxon>Ecdysozoa</taxon>
        <taxon>Arthropoda</taxon>
        <taxon>Hexapoda</taxon>
        <taxon>Insecta</taxon>
        <taxon>Pterygota</taxon>
        <taxon>Neoptera</taxon>
        <taxon>Endopterygota</taxon>
        <taxon>Lepidoptera</taxon>
        <taxon>Glossata</taxon>
        <taxon>Ditrysia</taxon>
        <taxon>Tineoidea</taxon>
        <taxon>Psychidae</taxon>
        <taxon>Oiketicinae</taxon>
        <taxon>Eumeta</taxon>
    </lineage>
</organism>
<reference evidence="1 2" key="1">
    <citation type="journal article" date="2019" name="Commun. Biol.">
        <title>The bagworm genome reveals a unique fibroin gene that provides high tensile strength.</title>
        <authorList>
            <person name="Kono N."/>
            <person name="Nakamura H."/>
            <person name="Ohtoshi R."/>
            <person name="Tomita M."/>
            <person name="Numata K."/>
            <person name="Arakawa K."/>
        </authorList>
    </citation>
    <scope>NUCLEOTIDE SEQUENCE [LARGE SCALE GENOMIC DNA]</scope>
</reference>
<comment type="caution">
    <text evidence="1">The sequence shown here is derived from an EMBL/GenBank/DDBJ whole genome shotgun (WGS) entry which is preliminary data.</text>
</comment>